<protein>
    <submittedName>
        <fullName evidence="2">Venom hemolysin-like protein 4</fullName>
    </submittedName>
</protein>
<keyword evidence="1" id="KW-0732">Signal</keyword>
<feature type="signal peptide" evidence="1">
    <location>
        <begin position="1"/>
        <end position="17"/>
    </location>
</feature>
<organism evidence="2">
    <name type="scientific">Platymeris rhadamanthus</name>
    <name type="common">Red spot assassin bug</name>
    <dbReference type="NCBI Taxonomy" id="1134088"/>
    <lineage>
        <taxon>Eukaryota</taxon>
        <taxon>Metazoa</taxon>
        <taxon>Ecdysozoa</taxon>
        <taxon>Arthropoda</taxon>
        <taxon>Hexapoda</taxon>
        <taxon>Insecta</taxon>
        <taxon>Pterygota</taxon>
        <taxon>Neoptera</taxon>
        <taxon>Paraneoptera</taxon>
        <taxon>Hemiptera</taxon>
        <taxon>Heteroptera</taxon>
        <taxon>Panheteroptera</taxon>
        <taxon>Cimicomorpha</taxon>
        <taxon>Reduviidae</taxon>
        <taxon>Platymeris</taxon>
    </lineage>
</organism>
<reference evidence="2" key="1">
    <citation type="journal article" date="2019" name="Toxins">
        <title>Missiles of mass disruption: composition and glandular origin of venom used as a projectile defensive weapon by the assassin bug Platymeris rhadamanthus.</title>
        <authorList>
            <person name="Walker A.A."/>
            <person name="Robinson S.D."/>
            <person name="Undheim E.A.B."/>
            <person name="Jin J."/>
            <person name="Han X."/>
            <person name="Fry B.G."/>
            <person name="Vetter I."/>
            <person name="King G.F."/>
        </authorList>
    </citation>
    <scope>NUCLEOTIDE SEQUENCE</scope>
    <source>
        <tissue evidence="2">Venom glands</tissue>
    </source>
</reference>
<evidence type="ECO:0000256" key="1">
    <source>
        <dbReference type="SAM" id="SignalP"/>
    </source>
</evidence>
<sequence length="238" mass="24395">MRSVVILCFLLLGSSLGEEQNRRRFMTGIMEGIGSTAGQGLDLFNNAVKYGTGLTGDAVQSGTDIGKMGVAAGASLSSQALGEGVDIGKQALDIVKTVSGLIPGVSLPVGLATSLAQWGLNLGDKVGQKGIKASSGLGHVGLDYANEMTKLTTGTLENLSSAGTGLTKDTIKTGLNILSNLFNTGVDATKEFIPGNDNPVNQVPQPVLVPEPIHPKATPITEKPPSKGVGSYLKGFFG</sequence>
<dbReference type="EMBL" id="MN208322">
    <property type="protein sequence ID" value="QHB21511.1"/>
    <property type="molecule type" value="mRNA"/>
</dbReference>
<accession>A0A6B9KZ62</accession>
<proteinExistence type="evidence at transcript level"/>
<feature type="chain" id="PRO_5025536390" evidence="1">
    <location>
        <begin position="18"/>
        <end position="238"/>
    </location>
</feature>
<name>A0A6B9KZ62_PLARH</name>
<evidence type="ECO:0000313" key="2">
    <source>
        <dbReference type="EMBL" id="QHB21511.1"/>
    </source>
</evidence>
<dbReference type="AlphaFoldDB" id="A0A6B9KZ62"/>